<gene>
    <name evidence="1" type="ORF">DPEC_G00014890</name>
</gene>
<sequence>MKRLNVYARLWQGSALCVYSTRGQLILIGFYRQNAGAMYRQQQMLSQITGLNCLVPVSAVSLRRISANVMDEGEFSEKERTRSLTGFSPPVDITAAGLFGKTCQTVLSYG</sequence>
<organism evidence="1 2">
    <name type="scientific">Dallia pectoralis</name>
    <name type="common">Alaska blackfish</name>
    <dbReference type="NCBI Taxonomy" id="75939"/>
    <lineage>
        <taxon>Eukaryota</taxon>
        <taxon>Metazoa</taxon>
        <taxon>Chordata</taxon>
        <taxon>Craniata</taxon>
        <taxon>Vertebrata</taxon>
        <taxon>Euteleostomi</taxon>
        <taxon>Actinopterygii</taxon>
        <taxon>Neopterygii</taxon>
        <taxon>Teleostei</taxon>
        <taxon>Protacanthopterygii</taxon>
        <taxon>Esociformes</taxon>
        <taxon>Umbridae</taxon>
        <taxon>Dallia</taxon>
    </lineage>
</organism>
<proteinExistence type="predicted"/>
<dbReference type="Proteomes" id="UP001157502">
    <property type="component" value="Chromosome 1"/>
</dbReference>
<reference evidence="1" key="1">
    <citation type="submission" date="2021-05" db="EMBL/GenBank/DDBJ databases">
        <authorList>
            <person name="Pan Q."/>
            <person name="Jouanno E."/>
            <person name="Zahm M."/>
            <person name="Klopp C."/>
            <person name="Cabau C."/>
            <person name="Louis A."/>
            <person name="Berthelot C."/>
            <person name="Parey E."/>
            <person name="Roest Crollius H."/>
            <person name="Montfort J."/>
            <person name="Robinson-Rechavi M."/>
            <person name="Bouchez O."/>
            <person name="Lampietro C."/>
            <person name="Lopez Roques C."/>
            <person name="Donnadieu C."/>
            <person name="Postlethwait J."/>
            <person name="Bobe J."/>
            <person name="Dillon D."/>
            <person name="Chandos A."/>
            <person name="von Hippel F."/>
            <person name="Guiguen Y."/>
        </authorList>
    </citation>
    <scope>NUCLEOTIDE SEQUENCE</scope>
    <source>
        <strain evidence="1">YG-Jan2019</strain>
    </source>
</reference>
<evidence type="ECO:0000313" key="2">
    <source>
        <dbReference type="Proteomes" id="UP001157502"/>
    </source>
</evidence>
<accession>A0ACC2HMK1</accession>
<name>A0ACC2HMK1_DALPE</name>
<keyword evidence="2" id="KW-1185">Reference proteome</keyword>
<protein>
    <submittedName>
        <fullName evidence="1">Uncharacterized protein</fullName>
    </submittedName>
</protein>
<comment type="caution">
    <text evidence="1">The sequence shown here is derived from an EMBL/GenBank/DDBJ whole genome shotgun (WGS) entry which is preliminary data.</text>
</comment>
<dbReference type="EMBL" id="CM055728">
    <property type="protein sequence ID" value="KAJ8017162.1"/>
    <property type="molecule type" value="Genomic_DNA"/>
</dbReference>
<evidence type="ECO:0000313" key="1">
    <source>
        <dbReference type="EMBL" id="KAJ8017162.1"/>
    </source>
</evidence>